<comment type="caution">
    <text evidence="1">The sequence shown here is derived from an EMBL/GenBank/DDBJ whole genome shotgun (WGS) entry which is preliminary data.</text>
</comment>
<accession>A0A841H0R9</accession>
<organism evidence="1 2">
    <name type="scientific">Longimicrobium terrae</name>
    <dbReference type="NCBI Taxonomy" id="1639882"/>
    <lineage>
        <taxon>Bacteria</taxon>
        <taxon>Pseudomonadati</taxon>
        <taxon>Gemmatimonadota</taxon>
        <taxon>Longimicrobiia</taxon>
        <taxon>Longimicrobiales</taxon>
        <taxon>Longimicrobiaceae</taxon>
        <taxon>Longimicrobium</taxon>
    </lineage>
</organism>
<dbReference type="AlphaFoldDB" id="A0A841H0R9"/>
<sequence length="76" mass="8315">MQQNNNGTPKRKLEVARETLRQLGGQALRKVAGGEPYFTATSPTEDFTCAGPWQCTDTCPTLPECETGMQCMTFGN</sequence>
<dbReference type="Proteomes" id="UP000582837">
    <property type="component" value="Unassembled WGS sequence"/>
</dbReference>
<evidence type="ECO:0000313" key="2">
    <source>
        <dbReference type="Proteomes" id="UP000582837"/>
    </source>
</evidence>
<gene>
    <name evidence="1" type="ORF">HNQ61_003231</name>
</gene>
<evidence type="ECO:0000313" key="1">
    <source>
        <dbReference type="EMBL" id="MBB6071603.1"/>
    </source>
</evidence>
<keyword evidence="2" id="KW-1185">Reference proteome</keyword>
<dbReference type="RefSeq" id="WP_170034906.1">
    <property type="nucleotide sequence ID" value="NZ_JABDTL010000001.1"/>
</dbReference>
<proteinExistence type="predicted"/>
<name>A0A841H0R9_9BACT</name>
<protein>
    <submittedName>
        <fullName evidence="1">Uncharacterized protein</fullName>
    </submittedName>
</protein>
<dbReference type="EMBL" id="JACHIA010000009">
    <property type="protein sequence ID" value="MBB6071603.1"/>
    <property type="molecule type" value="Genomic_DNA"/>
</dbReference>
<reference evidence="1 2" key="1">
    <citation type="submission" date="2020-08" db="EMBL/GenBank/DDBJ databases">
        <title>Genomic Encyclopedia of Type Strains, Phase IV (KMG-IV): sequencing the most valuable type-strain genomes for metagenomic binning, comparative biology and taxonomic classification.</title>
        <authorList>
            <person name="Goeker M."/>
        </authorList>
    </citation>
    <scope>NUCLEOTIDE SEQUENCE [LARGE SCALE GENOMIC DNA]</scope>
    <source>
        <strain evidence="1 2">DSM 29007</strain>
    </source>
</reference>